<dbReference type="EMBL" id="LKAM01000017">
    <property type="protein sequence ID" value="KUM45702.1"/>
    <property type="molecule type" value="Genomic_DNA"/>
</dbReference>
<keyword evidence="1" id="KW-0496">Mitochondrion</keyword>
<name>A0A101LUP7_PICGL</name>
<proteinExistence type="predicted"/>
<organism evidence="1">
    <name type="scientific">Picea glauca</name>
    <name type="common">White spruce</name>
    <name type="synonym">Pinus glauca</name>
    <dbReference type="NCBI Taxonomy" id="3330"/>
    <lineage>
        <taxon>Eukaryota</taxon>
        <taxon>Viridiplantae</taxon>
        <taxon>Streptophyta</taxon>
        <taxon>Embryophyta</taxon>
        <taxon>Tracheophyta</taxon>
        <taxon>Spermatophyta</taxon>
        <taxon>Pinopsida</taxon>
        <taxon>Pinidae</taxon>
        <taxon>Conifers I</taxon>
        <taxon>Pinales</taxon>
        <taxon>Pinaceae</taxon>
        <taxon>Picea</taxon>
    </lineage>
</organism>
<geneLocation type="mitochondrion" evidence="1"/>
<accession>A0A101LUP7</accession>
<reference evidence="1" key="1">
    <citation type="journal article" date="2015" name="Genome Biol. Evol.">
        <title>Organellar Genomes of White Spruce (Picea glauca): Assembly and Annotation.</title>
        <authorList>
            <person name="Jackman S.D."/>
            <person name="Warren R.L."/>
            <person name="Gibb E.A."/>
            <person name="Vandervalk B.P."/>
            <person name="Mohamadi H."/>
            <person name="Chu J."/>
            <person name="Raymond A."/>
            <person name="Pleasance S."/>
            <person name="Coope R."/>
            <person name="Wildung M.R."/>
            <person name="Ritland C.E."/>
            <person name="Bousquet J."/>
            <person name="Jones S.J."/>
            <person name="Bohlmann J."/>
            <person name="Birol I."/>
        </authorList>
    </citation>
    <scope>NUCLEOTIDE SEQUENCE [LARGE SCALE GENOMIC DNA]</scope>
    <source>
        <tissue evidence="1">Flushing bud</tissue>
    </source>
</reference>
<dbReference type="AlphaFoldDB" id="A0A101LUP7"/>
<sequence length="81" mass="9411">MEWIGLGRLRFNHVYMGFDLGLQQAMPLMHLYLYLPLGKVMVKLLKLTKQQLDMLPSLPMHPLLSLMMVDQAALSDIKKRE</sequence>
<protein>
    <submittedName>
        <fullName evidence="1">Uncharacterized protein</fullName>
    </submittedName>
</protein>
<evidence type="ECO:0000313" key="1">
    <source>
        <dbReference type="EMBL" id="KUM45702.1"/>
    </source>
</evidence>
<comment type="caution">
    <text evidence="1">The sequence shown here is derived from an EMBL/GenBank/DDBJ whole genome shotgun (WGS) entry which is preliminary data.</text>
</comment>
<gene>
    <name evidence="1" type="ORF">ABT39_MTgene2539</name>
</gene>